<keyword evidence="3 5" id="KW-1133">Transmembrane helix</keyword>
<dbReference type="InterPro" id="IPR011701">
    <property type="entry name" value="MFS"/>
</dbReference>
<name>A0A7W3N3J4_9ACTN</name>
<feature type="transmembrane region" description="Helical" evidence="5">
    <location>
        <begin position="101"/>
        <end position="120"/>
    </location>
</feature>
<dbReference type="Proteomes" id="UP000539313">
    <property type="component" value="Unassembled WGS sequence"/>
</dbReference>
<dbReference type="AlphaFoldDB" id="A0A7W3N3J4"/>
<reference evidence="6 7" key="1">
    <citation type="submission" date="2020-08" db="EMBL/GenBank/DDBJ databases">
        <title>Sequencing the genomes of 1000 actinobacteria strains.</title>
        <authorList>
            <person name="Klenk H.-P."/>
        </authorList>
    </citation>
    <scope>NUCLEOTIDE SEQUENCE [LARGE SCALE GENOMIC DNA]</scope>
    <source>
        <strain evidence="6 7">DSM 45823</strain>
    </source>
</reference>
<dbReference type="SUPFAM" id="SSF103473">
    <property type="entry name" value="MFS general substrate transporter"/>
    <property type="match status" value="1"/>
</dbReference>
<dbReference type="CDD" id="cd17393">
    <property type="entry name" value="MFS_MosC_like"/>
    <property type="match status" value="1"/>
</dbReference>
<dbReference type="Pfam" id="PF07690">
    <property type="entry name" value="MFS_1"/>
    <property type="match status" value="1"/>
</dbReference>
<evidence type="ECO:0000313" key="6">
    <source>
        <dbReference type="EMBL" id="MBA9006867.1"/>
    </source>
</evidence>
<feature type="transmembrane region" description="Helical" evidence="5">
    <location>
        <begin position="46"/>
        <end position="66"/>
    </location>
</feature>
<comment type="subcellular location">
    <subcellularLocation>
        <location evidence="1">Membrane</location>
        <topology evidence="1">Multi-pass membrane protein</topology>
    </subcellularLocation>
</comment>
<feature type="transmembrane region" description="Helical" evidence="5">
    <location>
        <begin position="285"/>
        <end position="304"/>
    </location>
</feature>
<dbReference type="PANTHER" id="PTHR23514:SF13">
    <property type="entry name" value="INNER MEMBRANE PROTEIN YBJJ"/>
    <property type="match status" value="1"/>
</dbReference>
<evidence type="ECO:0000256" key="1">
    <source>
        <dbReference type="ARBA" id="ARBA00004141"/>
    </source>
</evidence>
<feature type="transmembrane region" description="Helical" evidence="5">
    <location>
        <begin position="141"/>
        <end position="162"/>
    </location>
</feature>
<dbReference type="GO" id="GO:0022857">
    <property type="term" value="F:transmembrane transporter activity"/>
    <property type="evidence" value="ECO:0007669"/>
    <property type="project" value="InterPro"/>
</dbReference>
<dbReference type="GO" id="GO:0016020">
    <property type="term" value="C:membrane"/>
    <property type="evidence" value="ECO:0007669"/>
    <property type="project" value="UniProtKB-SubCell"/>
</dbReference>
<evidence type="ECO:0000256" key="4">
    <source>
        <dbReference type="ARBA" id="ARBA00023136"/>
    </source>
</evidence>
<dbReference type="PANTHER" id="PTHR23514">
    <property type="entry name" value="BYPASS OF STOP CODON PROTEIN 6"/>
    <property type="match status" value="1"/>
</dbReference>
<protein>
    <submittedName>
        <fullName evidence="6">MFS family permease</fullName>
    </submittedName>
</protein>
<dbReference type="InterPro" id="IPR036259">
    <property type="entry name" value="MFS_trans_sf"/>
</dbReference>
<feature type="transmembrane region" description="Helical" evidence="5">
    <location>
        <begin position="310"/>
        <end position="331"/>
    </location>
</feature>
<dbReference type="InterPro" id="IPR051788">
    <property type="entry name" value="MFS_Transporter"/>
</dbReference>
<dbReference type="EMBL" id="JACJII010000001">
    <property type="protein sequence ID" value="MBA9006867.1"/>
    <property type="molecule type" value="Genomic_DNA"/>
</dbReference>
<feature type="transmembrane region" description="Helical" evidence="5">
    <location>
        <begin position="252"/>
        <end position="273"/>
    </location>
</feature>
<gene>
    <name evidence="6" type="ORF">HNR21_005749</name>
</gene>
<comment type="caution">
    <text evidence="6">The sequence shown here is derived from an EMBL/GenBank/DDBJ whole genome shotgun (WGS) entry which is preliminary data.</text>
</comment>
<organism evidence="6 7">
    <name type="scientific">Thermomonospora cellulosilytica</name>
    <dbReference type="NCBI Taxonomy" id="1411118"/>
    <lineage>
        <taxon>Bacteria</taxon>
        <taxon>Bacillati</taxon>
        <taxon>Actinomycetota</taxon>
        <taxon>Actinomycetes</taxon>
        <taxon>Streptosporangiales</taxon>
        <taxon>Thermomonosporaceae</taxon>
        <taxon>Thermomonospora</taxon>
    </lineage>
</organism>
<evidence type="ECO:0000256" key="5">
    <source>
        <dbReference type="SAM" id="Phobius"/>
    </source>
</evidence>
<accession>A0A7W3N3J4</accession>
<evidence type="ECO:0000313" key="7">
    <source>
        <dbReference type="Proteomes" id="UP000539313"/>
    </source>
</evidence>
<proteinExistence type="predicted"/>
<feature type="transmembrane region" description="Helical" evidence="5">
    <location>
        <begin position="168"/>
        <end position="187"/>
    </location>
</feature>
<feature type="transmembrane region" description="Helical" evidence="5">
    <location>
        <begin position="215"/>
        <end position="232"/>
    </location>
</feature>
<keyword evidence="2 5" id="KW-0812">Transmembrane</keyword>
<feature type="transmembrane region" description="Helical" evidence="5">
    <location>
        <begin position="370"/>
        <end position="391"/>
    </location>
</feature>
<dbReference type="RefSeq" id="WP_182707636.1">
    <property type="nucleotide sequence ID" value="NZ_JACJII010000001.1"/>
</dbReference>
<keyword evidence="7" id="KW-1185">Reference proteome</keyword>
<sequence>MVSDAIGRRWTARAAVRTTFCVHGLVSAAWVARIPQIKAELGLTEGALGLALLGSPVGVVIAVRFTGRIAARWGSGPATRASGVAAALALVPLGLAGNLGALTAALAVLGLALGVLDVAMNAQAVAVERREGRPLMSGMHGAWSIGALCGALTGSWAAHLHVPVPVHLGGAGAALALAALLCTRGLLDGAAERQAFADDADEGEGGRDGGALRSARWSLLLLGVIGLCSFLGEGAMADWTAVYLRETLGTGAGFAGLGYAGCAVAMAAARLAGDRVIAAVGPVRVLRTGGLLAAAALGAGLLSGDPVMSVIGFTLYGLGVAVVAPVTFGAAGNLPGVPAATGISWVTSIGYTGFLAGPPLIGFVAQGVGLTWALAVPVALALLITALAGAARTARR</sequence>
<evidence type="ECO:0000256" key="2">
    <source>
        <dbReference type="ARBA" id="ARBA00022692"/>
    </source>
</evidence>
<feature type="transmembrane region" description="Helical" evidence="5">
    <location>
        <begin position="343"/>
        <end position="364"/>
    </location>
</feature>
<keyword evidence="4 5" id="KW-0472">Membrane</keyword>
<evidence type="ECO:0000256" key="3">
    <source>
        <dbReference type="ARBA" id="ARBA00022989"/>
    </source>
</evidence>
<dbReference type="Gene3D" id="1.20.1250.20">
    <property type="entry name" value="MFS general substrate transporter like domains"/>
    <property type="match status" value="1"/>
</dbReference>